<feature type="compositionally biased region" description="Polar residues" evidence="1">
    <location>
        <begin position="57"/>
        <end position="67"/>
    </location>
</feature>
<feature type="compositionally biased region" description="Basic and acidic residues" evidence="1">
    <location>
        <begin position="255"/>
        <end position="269"/>
    </location>
</feature>
<feature type="region of interest" description="Disordered" evidence="1">
    <location>
        <begin position="255"/>
        <end position="323"/>
    </location>
</feature>
<comment type="caution">
    <text evidence="3">The sequence shown here is derived from an EMBL/GenBank/DDBJ whole genome shotgun (WGS) entry which is preliminary data.</text>
</comment>
<organism evidence="3 4">
    <name type="scientific">Cercophora scortea</name>
    <dbReference type="NCBI Taxonomy" id="314031"/>
    <lineage>
        <taxon>Eukaryota</taxon>
        <taxon>Fungi</taxon>
        <taxon>Dikarya</taxon>
        <taxon>Ascomycota</taxon>
        <taxon>Pezizomycotina</taxon>
        <taxon>Sordariomycetes</taxon>
        <taxon>Sordariomycetidae</taxon>
        <taxon>Sordariales</taxon>
        <taxon>Lasiosphaeriaceae</taxon>
        <taxon>Cercophora</taxon>
    </lineage>
</organism>
<sequence>MLEPVETATTTQKRKASPSPSVQDVTLPKRAKLEDETGSDAVANNANGAGQGGPSDVDQSVPGSGLTQEKKLDEPPNPPEGASAPKPVVNADAPLGRSPEARRPSVSSGSVPASASASASAPGGGRRNISQEERKRGLRLFGGLKNTLSQTVSNTQQKKRLEIERRQQEKARQQRAEDDRRRTEKLAKLNAVRKVEQLKFDEQVMRTRHSNMLAAAHSLRTSSEPRLLYRPWELTKEQENTIKNQIRVAEETIERERQDFKRSKERTLKELGVFRPPAKSDSTVGEPNPPEDANRPPKASHDKYHHDENGDEMVQDKEDTVLY</sequence>
<evidence type="ECO:0000313" key="4">
    <source>
        <dbReference type="Proteomes" id="UP001286456"/>
    </source>
</evidence>
<dbReference type="Proteomes" id="UP001286456">
    <property type="component" value="Unassembled WGS sequence"/>
</dbReference>
<proteinExistence type="predicted"/>
<dbReference type="InterPro" id="IPR006786">
    <property type="entry name" value="Pinin_SDK_MemA"/>
</dbReference>
<feature type="compositionally biased region" description="Basic and acidic residues" evidence="1">
    <location>
        <begin position="292"/>
        <end position="323"/>
    </location>
</feature>
<name>A0AAE0IYF5_9PEZI</name>
<protein>
    <submittedName>
        <fullName evidence="3">Pinin/SDK/memA/ protein conserved region-domain-containing protein</fullName>
    </submittedName>
</protein>
<reference evidence="3" key="1">
    <citation type="journal article" date="2023" name="Mol. Phylogenet. Evol.">
        <title>Genome-scale phylogeny and comparative genomics of the fungal order Sordariales.</title>
        <authorList>
            <person name="Hensen N."/>
            <person name="Bonometti L."/>
            <person name="Westerberg I."/>
            <person name="Brannstrom I.O."/>
            <person name="Guillou S."/>
            <person name="Cros-Aarteil S."/>
            <person name="Calhoun S."/>
            <person name="Haridas S."/>
            <person name="Kuo A."/>
            <person name="Mondo S."/>
            <person name="Pangilinan J."/>
            <person name="Riley R."/>
            <person name="LaButti K."/>
            <person name="Andreopoulos B."/>
            <person name="Lipzen A."/>
            <person name="Chen C."/>
            <person name="Yan M."/>
            <person name="Daum C."/>
            <person name="Ng V."/>
            <person name="Clum A."/>
            <person name="Steindorff A."/>
            <person name="Ohm R.A."/>
            <person name="Martin F."/>
            <person name="Silar P."/>
            <person name="Natvig D.O."/>
            <person name="Lalanne C."/>
            <person name="Gautier V."/>
            <person name="Ament-Velasquez S.L."/>
            <person name="Kruys A."/>
            <person name="Hutchinson M.I."/>
            <person name="Powell A.J."/>
            <person name="Barry K."/>
            <person name="Miller A.N."/>
            <person name="Grigoriev I.V."/>
            <person name="Debuchy R."/>
            <person name="Gladieux P."/>
            <person name="Hiltunen Thoren M."/>
            <person name="Johannesson H."/>
        </authorList>
    </citation>
    <scope>NUCLEOTIDE SEQUENCE</scope>
    <source>
        <strain evidence="3">SMH4131-1</strain>
    </source>
</reference>
<feature type="compositionally biased region" description="Basic and acidic residues" evidence="1">
    <location>
        <begin position="159"/>
        <end position="183"/>
    </location>
</feature>
<dbReference type="AlphaFoldDB" id="A0AAE0IYF5"/>
<dbReference type="Pfam" id="PF04696">
    <property type="entry name" value="Pinin_SDK_memA"/>
    <property type="match status" value="1"/>
</dbReference>
<feature type="region of interest" description="Disordered" evidence="1">
    <location>
        <begin position="1"/>
        <end position="183"/>
    </location>
</feature>
<evidence type="ECO:0000259" key="2">
    <source>
        <dbReference type="Pfam" id="PF04696"/>
    </source>
</evidence>
<evidence type="ECO:0000313" key="3">
    <source>
        <dbReference type="EMBL" id="KAK3333593.1"/>
    </source>
</evidence>
<feature type="compositionally biased region" description="Polar residues" evidence="1">
    <location>
        <begin position="146"/>
        <end position="156"/>
    </location>
</feature>
<gene>
    <name evidence="3" type="ORF">B0T19DRAFT_130308</name>
</gene>
<keyword evidence="4" id="KW-1185">Reference proteome</keyword>
<reference evidence="3" key="2">
    <citation type="submission" date="2023-06" db="EMBL/GenBank/DDBJ databases">
        <authorList>
            <consortium name="Lawrence Berkeley National Laboratory"/>
            <person name="Haridas S."/>
            <person name="Hensen N."/>
            <person name="Bonometti L."/>
            <person name="Westerberg I."/>
            <person name="Brannstrom I.O."/>
            <person name="Guillou S."/>
            <person name="Cros-Aarteil S."/>
            <person name="Calhoun S."/>
            <person name="Kuo A."/>
            <person name="Mondo S."/>
            <person name="Pangilinan J."/>
            <person name="Riley R."/>
            <person name="Labutti K."/>
            <person name="Andreopoulos B."/>
            <person name="Lipzen A."/>
            <person name="Chen C."/>
            <person name="Yanf M."/>
            <person name="Daum C."/>
            <person name="Ng V."/>
            <person name="Clum A."/>
            <person name="Steindorff A."/>
            <person name="Ohm R."/>
            <person name="Martin F."/>
            <person name="Silar P."/>
            <person name="Natvig D."/>
            <person name="Lalanne C."/>
            <person name="Gautier V."/>
            <person name="Ament-Velasquez S.L."/>
            <person name="Kruys A."/>
            <person name="Hutchinson M.I."/>
            <person name="Powell A.J."/>
            <person name="Barry K."/>
            <person name="Miller A.N."/>
            <person name="Grigoriev I.V."/>
            <person name="Debuchy R."/>
            <person name="Gladieux P."/>
            <person name="Thoren M.H."/>
            <person name="Johannesson H."/>
        </authorList>
    </citation>
    <scope>NUCLEOTIDE SEQUENCE</scope>
    <source>
        <strain evidence="3">SMH4131-1</strain>
    </source>
</reference>
<feature type="compositionally biased region" description="Low complexity" evidence="1">
    <location>
        <begin position="104"/>
        <end position="121"/>
    </location>
</feature>
<dbReference type="EMBL" id="JAUEPO010000002">
    <property type="protein sequence ID" value="KAK3333593.1"/>
    <property type="molecule type" value="Genomic_DNA"/>
</dbReference>
<evidence type="ECO:0000256" key="1">
    <source>
        <dbReference type="SAM" id="MobiDB-lite"/>
    </source>
</evidence>
<feature type="domain" description="Pinin/SDK/MemA protein" evidence="2">
    <location>
        <begin position="131"/>
        <end position="246"/>
    </location>
</feature>
<accession>A0AAE0IYF5</accession>